<dbReference type="SUPFAM" id="SSF53218">
    <property type="entry name" value="Molybdenum cofactor biosynthesis proteins"/>
    <property type="match status" value="1"/>
</dbReference>
<gene>
    <name evidence="4" type="ORF">VLK81_03835</name>
</gene>
<organism evidence="4 5">
    <name type="scientific">Citroniella saccharovorans</name>
    <dbReference type="NCBI Taxonomy" id="2053367"/>
    <lineage>
        <taxon>Bacteria</taxon>
        <taxon>Bacillati</taxon>
        <taxon>Bacillota</taxon>
        <taxon>Tissierellia</taxon>
        <taxon>Tissierellales</taxon>
        <taxon>Peptoniphilaceae</taxon>
        <taxon>Citroniella</taxon>
    </lineage>
</organism>
<keyword evidence="5" id="KW-1185">Reference proteome</keyword>
<comment type="pathway">
    <text evidence="1">Cofactor biosynthesis; molybdopterin biosynthesis.</text>
</comment>
<proteinExistence type="predicted"/>
<dbReference type="Gene3D" id="3.40.980.10">
    <property type="entry name" value="MoaB/Mog-like domain"/>
    <property type="match status" value="1"/>
</dbReference>
<dbReference type="InterPro" id="IPR051920">
    <property type="entry name" value="MPT_Adenylyltrnsfr/MoaC-Rel"/>
</dbReference>
<protein>
    <submittedName>
        <fullName evidence="4">Molybdopterin-binding protein</fullName>
    </submittedName>
</protein>
<accession>A0AAW9MT28</accession>
<dbReference type="EMBL" id="JAYKOT010000003">
    <property type="protein sequence ID" value="MEB3429160.1"/>
    <property type="molecule type" value="Genomic_DNA"/>
</dbReference>
<dbReference type="InterPro" id="IPR001453">
    <property type="entry name" value="MoaB/Mog_dom"/>
</dbReference>
<dbReference type="Pfam" id="PF00994">
    <property type="entry name" value="MoCF_biosynth"/>
    <property type="match status" value="1"/>
</dbReference>
<evidence type="ECO:0000259" key="3">
    <source>
        <dbReference type="Pfam" id="PF00994"/>
    </source>
</evidence>
<evidence type="ECO:0000313" key="5">
    <source>
        <dbReference type="Proteomes" id="UP001357733"/>
    </source>
</evidence>
<evidence type="ECO:0000313" key="4">
    <source>
        <dbReference type="EMBL" id="MEB3429160.1"/>
    </source>
</evidence>
<dbReference type="AlphaFoldDB" id="A0AAW9MT28"/>
<dbReference type="Proteomes" id="UP001357733">
    <property type="component" value="Unassembled WGS sequence"/>
</dbReference>
<evidence type="ECO:0000256" key="2">
    <source>
        <dbReference type="ARBA" id="ARBA00023150"/>
    </source>
</evidence>
<dbReference type="RefSeq" id="WP_324619347.1">
    <property type="nucleotide sequence ID" value="NZ_JAYKOT010000003.1"/>
</dbReference>
<comment type="caution">
    <text evidence="4">The sequence shown here is derived from an EMBL/GenBank/DDBJ whole genome shotgun (WGS) entry which is preliminary data.</text>
</comment>
<dbReference type="PANTHER" id="PTHR43764">
    <property type="entry name" value="MOLYBDENUM COFACTOR BIOSYNTHESIS"/>
    <property type="match status" value="1"/>
</dbReference>
<sequence>MTKDPNYKYTAAILRVSMEPISDMREGAISTIIEKALGDKYLVVAKDIVNSETYIIKQKLIEYCDYKKVNFVITTGGIGAKLEETTPEATEEIIERHFPGVTEYIRDQNIKNSKIYILSRGVCGTRGHTFILNLPYDEELARDNLKLVLDVIESALDDIMEGEGTR</sequence>
<name>A0AAW9MT28_9FIRM</name>
<dbReference type="PANTHER" id="PTHR43764:SF1">
    <property type="entry name" value="MOLYBDOPTERIN MOLYBDOTRANSFERASE"/>
    <property type="match status" value="1"/>
</dbReference>
<dbReference type="GO" id="GO:0006777">
    <property type="term" value="P:Mo-molybdopterin cofactor biosynthetic process"/>
    <property type="evidence" value="ECO:0007669"/>
    <property type="project" value="UniProtKB-KW"/>
</dbReference>
<reference evidence="4 5" key="1">
    <citation type="submission" date="2024-01" db="EMBL/GenBank/DDBJ databases">
        <title>Complete genome sequence of Citroniella saccharovorans strain M6.X9, isolated from human fecal sample.</title>
        <authorList>
            <person name="Cheng G."/>
            <person name="Westerholm M."/>
            <person name="Schnurer A."/>
        </authorList>
    </citation>
    <scope>NUCLEOTIDE SEQUENCE [LARGE SCALE GENOMIC DNA]</scope>
    <source>
        <strain evidence="4 5">DSM 29873</strain>
    </source>
</reference>
<dbReference type="InterPro" id="IPR036425">
    <property type="entry name" value="MoaB/Mog-like_dom_sf"/>
</dbReference>
<keyword evidence="2" id="KW-0501">Molybdenum cofactor biosynthesis</keyword>
<feature type="domain" description="MoaB/Mog" evidence="3">
    <location>
        <begin position="32"/>
        <end position="149"/>
    </location>
</feature>
<evidence type="ECO:0000256" key="1">
    <source>
        <dbReference type="ARBA" id="ARBA00005046"/>
    </source>
</evidence>